<feature type="region of interest" description="Disordered" evidence="1">
    <location>
        <begin position="336"/>
        <end position="368"/>
    </location>
</feature>
<keyword evidence="3" id="KW-1185">Reference proteome</keyword>
<feature type="compositionally biased region" description="Polar residues" evidence="1">
    <location>
        <begin position="18"/>
        <end position="27"/>
    </location>
</feature>
<feature type="compositionally biased region" description="Low complexity" evidence="1">
    <location>
        <begin position="110"/>
        <end position="121"/>
    </location>
</feature>
<feature type="region of interest" description="Disordered" evidence="1">
    <location>
        <begin position="1123"/>
        <end position="1155"/>
    </location>
</feature>
<proteinExistence type="predicted"/>
<feature type="region of interest" description="Disordered" evidence="1">
    <location>
        <begin position="595"/>
        <end position="615"/>
    </location>
</feature>
<feature type="compositionally biased region" description="Low complexity" evidence="1">
    <location>
        <begin position="64"/>
        <end position="75"/>
    </location>
</feature>
<name>A0A835W1S0_CHLIN</name>
<gene>
    <name evidence="2" type="ORF">HXX76_006034</name>
</gene>
<feature type="compositionally biased region" description="Low complexity" evidence="1">
    <location>
        <begin position="264"/>
        <end position="277"/>
    </location>
</feature>
<feature type="region of interest" description="Disordered" evidence="1">
    <location>
        <begin position="921"/>
        <end position="948"/>
    </location>
</feature>
<feature type="region of interest" description="Disordered" evidence="1">
    <location>
        <begin position="1043"/>
        <end position="1096"/>
    </location>
</feature>
<feature type="region of interest" description="Disordered" evidence="1">
    <location>
        <begin position="652"/>
        <end position="706"/>
    </location>
</feature>
<feature type="compositionally biased region" description="Low complexity" evidence="1">
    <location>
        <begin position="181"/>
        <end position="191"/>
    </location>
</feature>
<evidence type="ECO:0000256" key="1">
    <source>
        <dbReference type="SAM" id="MobiDB-lite"/>
    </source>
</evidence>
<feature type="compositionally biased region" description="Pro residues" evidence="1">
    <location>
        <begin position="1079"/>
        <end position="1092"/>
    </location>
</feature>
<comment type="caution">
    <text evidence="2">The sequence shown here is derived from an EMBL/GenBank/DDBJ whole genome shotgun (WGS) entry which is preliminary data.</text>
</comment>
<evidence type="ECO:0000313" key="2">
    <source>
        <dbReference type="EMBL" id="KAG2437382.1"/>
    </source>
</evidence>
<feature type="region of interest" description="Disordered" evidence="1">
    <location>
        <begin position="98"/>
        <end position="207"/>
    </location>
</feature>
<feature type="compositionally biased region" description="Low complexity" evidence="1">
    <location>
        <begin position="1065"/>
        <end position="1077"/>
    </location>
</feature>
<feature type="compositionally biased region" description="Pro residues" evidence="1">
    <location>
        <begin position="1131"/>
        <end position="1141"/>
    </location>
</feature>
<feature type="compositionally biased region" description="Basic and acidic residues" evidence="1">
    <location>
        <begin position="123"/>
        <end position="133"/>
    </location>
</feature>
<feature type="region of interest" description="Disordered" evidence="1">
    <location>
        <begin position="239"/>
        <end position="285"/>
    </location>
</feature>
<organism evidence="2 3">
    <name type="scientific">Chlamydomonas incerta</name>
    <dbReference type="NCBI Taxonomy" id="51695"/>
    <lineage>
        <taxon>Eukaryota</taxon>
        <taxon>Viridiplantae</taxon>
        <taxon>Chlorophyta</taxon>
        <taxon>core chlorophytes</taxon>
        <taxon>Chlorophyceae</taxon>
        <taxon>CS clade</taxon>
        <taxon>Chlamydomonadales</taxon>
        <taxon>Chlamydomonadaceae</taxon>
        <taxon>Chlamydomonas</taxon>
    </lineage>
</organism>
<reference evidence="2" key="1">
    <citation type="journal article" date="2020" name="bioRxiv">
        <title>Comparative genomics of Chlamydomonas.</title>
        <authorList>
            <person name="Craig R.J."/>
            <person name="Hasan A.R."/>
            <person name="Ness R.W."/>
            <person name="Keightley P.D."/>
        </authorList>
    </citation>
    <scope>NUCLEOTIDE SEQUENCE</scope>
    <source>
        <strain evidence="2">SAG 7.73</strain>
    </source>
</reference>
<accession>A0A835W1S0</accession>
<evidence type="ECO:0000313" key="3">
    <source>
        <dbReference type="Proteomes" id="UP000650467"/>
    </source>
</evidence>
<dbReference type="AlphaFoldDB" id="A0A835W1S0"/>
<feature type="region of interest" description="Disordered" evidence="1">
    <location>
        <begin position="391"/>
        <end position="430"/>
    </location>
</feature>
<sequence length="1155" mass="110866">MPGLPAAAQRPLVPPTARSPTAGSTWTDLPGDAEAAQVARLHAGLPLSPPGTAVPQPLAGYGPSGASNGAADAAAGREPGYRAGAHIGVDGCGAAVSPGLPHSGSDRSVDPSVSGSGSGRSFCRYEARGRADATEAMLPPRRGSGTGSDGRTADHIDVGRGSGSGCGSGSGGRSGSGSGSASGNASAAAASQLPPAQQPGPQHPLASVTTIGTAATNSCGPAGTAPLAALHSSGLPGPNSAVAPRAASASAGRGGGGGGGLGSPGTAHGAAAAGEAGARPHPDVDEQLNAVPATTAGSVLDMMSTQLGPTLHEVVKERLKKRIRIIQPISQAWVEETLRTPSGPGGGGGAGDGDHAWPGDAGGRNGAAAGRAADAAAAAPATSTECGICRQDSSASGRTVQGKAPALTPLRARGTARPASSAAGLEGRGGVPVTGAAGTTAAALVQCHRACSQDASRLAVDLQTTVSGRAAGAMADVGAGPAAGDARSSGTPSLDLLAAAAAAASAGRQHEQAGAAAKQESLTLLATGPVPGPTAPVLAHIDMSECSPFGVSSALAKLVGSPRADAAAAAQLLAHPGGARAGDVGGMLGRSSSHAAAAACMPPPRQQSAGAAQASKAAAAPAEAAGKGAQATETLGFASVFLPPHASNSIRTGSIDNLKHSDKPSCPTAADGGVPPAAVQQRPHQPAIAAARPPNRGRAQAAVAGHANTAAAGGAVQGTSHLPGGAPAAVGAAGMGGSRACGDASMTIGGGATRGAASSGALPTGPGSVSAATAVGTLPSVCPPSAAPASTGAAAAWPMALGPGDPLRLLQHRPPACLGKVQGELTLLYQWYVANKTVYLDQARQQLQRVESLTAQAVSNAAAVAAAAATSGGPHAAGDAAIALSSAAMARAESSEAIRAFETALQIMRVCSKVEQQSVAAGGGMSQPQMPHPLLHPQAAPLQPPPAPPPLGVPLAAWQADVAAAAAAAAGMPQLHLRQPVIGYDSRESADLAMALAASKQQAAGGAEATAVPPGPWLPMAPTMAPGPEAALAVAAALVGAAGMGGSGKERKARRAGRVEAAPMLQPQPQPRLLDPPGGLGPPPPPPLPRGLPPKLDRTCAAAADVLGPATTVATAAGVAPLMGSPAAAPVAPPLAPPPNTGRPALTQAGGRAKA</sequence>
<dbReference type="OrthoDB" id="551959at2759"/>
<feature type="compositionally biased region" description="Low complexity" evidence="1">
    <location>
        <begin position="927"/>
        <end position="941"/>
    </location>
</feature>
<protein>
    <submittedName>
        <fullName evidence="2">Uncharacterized protein</fullName>
    </submittedName>
</protein>
<feature type="compositionally biased region" description="Gly residues" evidence="1">
    <location>
        <begin position="160"/>
        <end position="180"/>
    </location>
</feature>
<feature type="region of interest" description="Disordered" evidence="1">
    <location>
        <begin position="1"/>
        <end position="75"/>
    </location>
</feature>
<dbReference type="Proteomes" id="UP000650467">
    <property type="component" value="Unassembled WGS sequence"/>
</dbReference>
<dbReference type="EMBL" id="JAEHOC010000011">
    <property type="protein sequence ID" value="KAG2437382.1"/>
    <property type="molecule type" value="Genomic_DNA"/>
</dbReference>
<feature type="compositionally biased region" description="Gly residues" evidence="1">
    <location>
        <begin position="252"/>
        <end position="263"/>
    </location>
</feature>
<feature type="compositionally biased region" description="Low complexity" evidence="1">
    <location>
        <begin position="240"/>
        <end position="251"/>
    </location>
</feature>
<feature type="compositionally biased region" description="Low complexity" evidence="1">
    <location>
        <begin position="606"/>
        <end position="615"/>
    </location>
</feature>